<keyword evidence="4" id="KW-1185">Reference proteome</keyword>
<dbReference type="OrthoDB" id="5177574at2"/>
<dbReference type="InterPro" id="IPR050491">
    <property type="entry name" value="AmpC-like"/>
</dbReference>
<feature type="signal peptide" evidence="1">
    <location>
        <begin position="1"/>
        <end position="24"/>
    </location>
</feature>
<comment type="caution">
    <text evidence="3">The sequence shown here is derived from an EMBL/GenBank/DDBJ whole genome shotgun (WGS) entry which is preliminary data.</text>
</comment>
<reference evidence="3 4" key="2">
    <citation type="submission" date="2019-05" db="EMBL/GenBank/DDBJ databases">
        <title>Glycomyces buryatensis sp. nov.</title>
        <authorList>
            <person name="Nikitina E."/>
        </authorList>
    </citation>
    <scope>NUCLEOTIDE SEQUENCE [LARGE SCALE GENOMIC DNA]</scope>
    <source>
        <strain evidence="3 4">18</strain>
    </source>
</reference>
<evidence type="ECO:0000313" key="4">
    <source>
        <dbReference type="Proteomes" id="UP000308760"/>
    </source>
</evidence>
<dbReference type="PANTHER" id="PTHR46825:SF7">
    <property type="entry name" value="D-ALANYL-D-ALANINE CARBOXYPEPTIDASE"/>
    <property type="match status" value="1"/>
</dbReference>
<accession>A0A4S8QGK6</accession>
<feature type="domain" description="Beta-lactamase-related" evidence="2">
    <location>
        <begin position="79"/>
        <end position="377"/>
    </location>
</feature>
<sequence>MRKHLPIAGALAFSLIALPAAASAQTTTDTSAEPFDQALVQEKLDEFHEITGYSVLTEVRSEGEDWSGALGPRSIEAPGAYVETDDRVRIASLTKTMVSSVLLQLQTEGEVDLDRTVSDYLPGLLPYQDEPSIRQVMNHTGGLHDYFTYLYASLLEGDMSDVYDHYQDYYGAEELIELSTVDPLLFEPGTDWSYSNTGYMALGLLIEELTGNGLAVELEDRVFEPAGMDDSYFPKPQSSGIRGPNPVPYVTTGEAADPLFDTTRLSNSQMWAAGGVISTMEDVNDFYGAYVDGEILNEAEFAEATEFFETEAGFDYGLGLLQMGGCTADDPWIGHTGGGLGHQTYSLHSVDGQHQITVTWNVDDQLGHDDPAALADALEGLLAAALCGIDLDAAQPDSRTFDAPATELPFLP</sequence>
<dbReference type="InterPro" id="IPR001466">
    <property type="entry name" value="Beta-lactam-related"/>
</dbReference>
<gene>
    <name evidence="3" type="ORF">FAB82_06545</name>
</gene>
<dbReference type="Gene3D" id="3.40.710.10">
    <property type="entry name" value="DD-peptidase/beta-lactamase superfamily"/>
    <property type="match status" value="1"/>
</dbReference>
<proteinExistence type="predicted"/>
<dbReference type="SUPFAM" id="SSF56601">
    <property type="entry name" value="beta-lactamase/transpeptidase-like"/>
    <property type="match status" value="1"/>
</dbReference>
<dbReference type="RefSeq" id="WP_136533745.1">
    <property type="nucleotide sequence ID" value="NZ_STGY01000025.1"/>
</dbReference>
<evidence type="ECO:0000256" key="1">
    <source>
        <dbReference type="SAM" id="SignalP"/>
    </source>
</evidence>
<evidence type="ECO:0000259" key="2">
    <source>
        <dbReference type="Pfam" id="PF00144"/>
    </source>
</evidence>
<dbReference type="Proteomes" id="UP000308760">
    <property type="component" value="Unassembled WGS sequence"/>
</dbReference>
<dbReference type="EMBL" id="STGY01000025">
    <property type="protein sequence ID" value="THV42312.1"/>
    <property type="molecule type" value="Genomic_DNA"/>
</dbReference>
<keyword evidence="1" id="KW-0732">Signal</keyword>
<feature type="chain" id="PRO_5020938259" evidence="1">
    <location>
        <begin position="25"/>
        <end position="412"/>
    </location>
</feature>
<name>A0A4S8QGK6_9ACTN</name>
<dbReference type="Pfam" id="PF00144">
    <property type="entry name" value="Beta-lactamase"/>
    <property type="match status" value="1"/>
</dbReference>
<organism evidence="3 4">
    <name type="scientific">Glycomyces buryatensis</name>
    <dbReference type="NCBI Taxonomy" id="2570927"/>
    <lineage>
        <taxon>Bacteria</taxon>
        <taxon>Bacillati</taxon>
        <taxon>Actinomycetota</taxon>
        <taxon>Actinomycetes</taxon>
        <taxon>Glycomycetales</taxon>
        <taxon>Glycomycetaceae</taxon>
        <taxon>Glycomyces</taxon>
    </lineage>
</organism>
<dbReference type="PANTHER" id="PTHR46825">
    <property type="entry name" value="D-ALANYL-D-ALANINE-CARBOXYPEPTIDASE/ENDOPEPTIDASE AMPH"/>
    <property type="match status" value="1"/>
</dbReference>
<dbReference type="InterPro" id="IPR012338">
    <property type="entry name" value="Beta-lactam/transpept-like"/>
</dbReference>
<protein>
    <submittedName>
        <fullName evidence="3">Beta-lactamase family protein</fullName>
    </submittedName>
</protein>
<reference evidence="4" key="1">
    <citation type="submission" date="2019-04" db="EMBL/GenBank/DDBJ databases">
        <title>Nocardioides xinjiangensis sp. nov.</title>
        <authorList>
            <person name="Liu S."/>
        </authorList>
    </citation>
    <scope>NUCLEOTIDE SEQUENCE [LARGE SCALE GENOMIC DNA]</scope>
    <source>
        <strain evidence="4">18</strain>
    </source>
</reference>
<dbReference type="AlphaFoldDB" id="A0A4S8QGK6"/>
<evidence type="ECO:0000313" key="3">
    <source>
        <dbReference type="EMBL" id="THV42312.1"/>
    </source>
</evidence>